<dbReference type="GO" id="GO:0051539">
    <property type="term" value="F:4 iron, 4 sulfur cluster binding"/>
    <property type="evidence" value="ECO:0007669"/>
    <property type="project" value="UniProtKB-KW"/>
</dbReference>
<dbReference type="PROSITE" id="PS00198">
    <property type="entry name" value="4FE4S_FER_1"/>
    <property type="match status" value="1"/>
</dbReference>
<dbReference type="Gene3D" id="3.30.70.20">
    <property type="match status" value="1"/>
</dbReference>
<dbReference type="SFLD" id="SFLDG01066">
    <property type="entry name" value="organic_radical-activating_enz"/>
    <property type="match status" value="1"/>
</dbReference>
<protein>
    <submittedName>
        <fullName evidence="11">4-hydroxyphenylacetate decarboxylase activating enzyme</fullName>
        <ecNumber evidence="11">1.97.1.-</ecNumber>
    </submittedName>
</protein>
<evidence type="ECO:0000256" key="6">
    <source>
        <dbReference type="ARBA" id="ARBA00023002"/>
    </source>
</evidence>
<sequence>MTTCKQNVTQTISGNVFNIQLFTIDDGPGIRTELFLKGCPLRCNWCGNPESFKHYVQPGVYESRCISREKCGACEEVCPNKDMLLFKDGKLQAIDYQLCTNCLACQKECPADAIKAWGQTMSVDECMDIIRKDKGFYERSGGGVTVSGGEPLLQSDFVKQLFIECQKENIHTCLESSFYAKWDKIEKLLPHTSLFISDIKHMNSDVHKEHTGVNNHRILDNLTKLCAINKELILRIPVIPGVNDDENNIALTADFILNELGNNVKTLQLLSFMRLGEEKYRSLGLNYNMHNLLFDREEFQERVIKIADYFNSRGIHCVIGTKEK</sequence>
<feature type="domain" description="4Fe-4S ferredoxin-type" evidence="9">
    <location>
        <begin position="89"/>
        <end position="119"/>
    </location>
</feature>
<keyword evidence="7" id="KW-0408">Iron</keyword>
<dbReference type="Pfam" id="PF04055">
    <property type="entry name" value="Radical_SAM"/>
    <property type="match status" value="1"/>
</dbReference>
<dbReference type="PANTHER" id="PTHR30352:SF4">
    <property type="entry name" value="PYRUVATE FORMATE-LYASE 2-ACTIVATING ENZYME"/>
    <property type="match status" value="1"/>
</dbReference>
<dbReference type="GO" id="GO:0046872">
    <property type="term" value="F:metal ion binding"/>
    <property type="evidence" value="ECO:0007669"/>
    <property type="project" value="UniProtKB-KW"/>
</dbReference>
<dbReference type="SUPFAM" id="SSF102114">
    <property type="entry name" value="Radical SAM enzymes"/>
    <property type="match status" value="1"/>
</dbReference>
<gene>
    <name evidence="11" type="primary">hpdA</name>
    <name evidence="11" type="ORF">VTH8203_03038</name>
</gene>
<feature type="domain" description="Radical SAM core" evidence="10">
    <location>
        <begin position="25"/>
        <end position="316"/>
    </location>
</feature>
<evidence type="ECO:0000259" key="10">
    <source>
        <dbReference type="PROSITE" id="PS51918"/>
    </source>
</evidence>
<proteinExistence type="inferred from homology"/>
<evidence type="ECO:0000259" key="9">
    <source>
        <dbReference type="PROSITE" id="PS51379"/>
    </source>
</evidence>
<dbReference type="SFLD" id="SFLDG01118">
    <property type="entry name" value="activating_enzymes__group_2"/>
    <property type="match status" value="1"/>
</dbReference>
<evidence type="ECO:0000256" key="3">
    <source>
        <dbReference type="ARBA" id="ARBA00022485"/>
    </source>
</evidence>
<reference evidence="12" key="1">
    <citation type="submission" date="2016-06" db="EMBL/GenBank/DDBJ databases">
        <authorList>
            <person name="Rodrigo-Torres L."/>
            <person name="Arahal R.D."/>
            <person name="Lucena T."/>
        </authorList>
    </citation>
    <scope>NUCLEOTIDE SEQUENCE [LARGE SCALE GENOMIC DNA]</scope>
    <source>
        <strain evidence="12">CECT8203</strain>
    </source>
</reference>
<dbReference type="SFLD" id="SFLDS00029">
    <property type="entry name" value="Radical_SAM"/>
    <property type="match status" value="1"/>
</dbReference>
<dbReference type="AlphaFoldDB" id="A0A240ELL3"/>
<dbReference type="InterPro" id="IPR012839">
    <property type="entry name" value="Organic_radical_activase"/>
</dbReference>
<evidence type="ECO:0000313" key="12">
    <source>
        <dbReference type="Proteomes" id="UP000219336"/>
    </source>
</evidence>
<dbReference type="EMBL" id="OANU01000056">
    <property type="protein sequence ID" value="SNX49391.1"/>
    <property type="molecule type" value="Genomic_DNA"/>
</dbReference>
<dbReference type="InterPro" id="IPR034457">
    <property type="entry name" value="Organic_radical-activating"/>
</dbReference>
<dbReference type="PROSITE" id="PS51918">
    <property type="entry name" value="RADICAL_SAM"/>
    <property type="match status" value="1"/>
</dbReference>
<dbReference type="InterPro" id="IPR007197">
    <property type="entry name" value="rSAM"/>
</dbReference>
<dbReference type="Proteomes" id="UP000219336">
    <property type="component" value="Unassembled WGS sequence"/>
</dbReference>
<evidence type="ECO:0000256" key="4">
    <source>
        <dbReference type="ARBA" id="ARBA00022691"/>
    </source>
</evidence>
<name>A0A240ELL3_9VIBR</name>
<dbReference type="InterPro" id="IPR040074">
    <property type="entry name" value="BssD/PflA/YjjW"/>
</dbReference>
<dbReference type="InterPro" id="IPR058240">
    <property type="entry name" value="rSAM_sf"/>
</dbReference>
<comment type="cofactor">
    <cofactor evidence="1">
        <name>[4Fe-4S] cluster</name>
        <dbReference type="ChEBI" id="CHEBI:49883"/>
    </cofactor>
</comment>
<dbReference type="NCBIfam" id="TIGR02494">
    <property type="entry name" value="PFLE_PFLC"/>
    <property type="match status" value="1"/>
</dbReference>
<evidence type="ECO:0000256" key="5">
    <source>
        <dbReference type="ARBA" id="ARBA00022723"/>
    </source>
</evidence>
<dbReference type="RefSeq" id="WP_096994461.1">
    <property type="nucleotide sequence ID" value="NZ_JBHSII010000001.1"/>
</dbReference>
<dbReference type="InterPro" id="IPR017900">
    <property type="entry name" value="4Fe4S_Fe_S_CS"/>
</dbReference>
<evidence type="ECO:0000256" key="1">
    <source>
        <dbReference type="ARBA" id="ARBA00001966"/>
    </source>
</evidence>
<keyword evidence="8" id="KW-0411">Iron-sulfur</keyword>
<dbReference type="SUPFAM" id="SSF54862">
    <property type="entry name" value="4Fe-4S ferredoxins"/>
    <property type="match status" value="1"/>
</dbReference>
<evidence type="ECO:0000256" key="2">
    <source>
        <dbReference type="ARBA" id="ARBA00009777"/>
    </source>
</evidence>
<dbReference type="EC" id="1.97.1.-" evidence="11"/>
<accession>A0A240ELL3</accession>
<dbReference type="PANTHER" id="PTHR30352">
    <property type="entry name" value="PYRUVATE FORMATE-LYASE-ACTIVATING ENZYME"/>
    <property type="match status" value="1"/>
</dbReference>
<keyword evidence="3" id="KW-0004">4Fe-4S</keyword>
<dbReference type="Gene3D" id="3.20.20.70">
    <property type="entry name" value="Aldolase class I"/>
    <property type="match status" value="1"/>
</dbReference>
<evidence type="ECO:0000313" key="11">
    <source>
        <dbReference type="EMBL" id="SNX49391.1"/>
    </source>
</evidence>
<comment type="similarity">
    <text evidence="2">Belongs to the organic radical-activating enzymes family.</text>
</comment>
<dbReference type="PIRSF" id="PIRSF000371">
    <property type="entry name" value="PFL_act_enz"/>
    <property type="match status" value="1"/>
</dbReference>
<dbReference type="InterPro" id="IPR017896">
    <property type="entry name" value="4Fe4S_Fe-S-bd"/>
</dbReference>
<dbReference type="InterPro" id="IPR013785">
    <property type="entry name" value="Aldolase_TIM"/>
</dbReference>
<evidence type="ECO:0000256" key="7">
    <source>
        <dbReference type="ARBA" id="ARBA00023004"/>
    </source>
</evidence>
<keyword evidence="6 11" id="KW-0560">Oxidoreductase</keyword>
<keyword evidence="5" id="KW-0479">Metal-binding</keyword>
<dbReference type="Pfam" id="PF12838">
    <property type="entry name" value="Fer4_7"/>
    <property type="match status" value="1"/>
</dbReference>
<organism evidence="11 12">
    <name type="scientific">Vibrio thalassae</name>
    <dbReference type="NCBI Taxonomy" id="1243014"/>
    <lineage>
        <taxon>Bacteria</taxon>
        <taxon>Pseudomonadati</taxon>
        <taxon>Pseudomonadota</taxon>
        <taxon>Gammaproteobacteria</taxon>
        <taxon>Vibrionales</taxon>
        <taxon>Vibrionaceae</taxon>
        <taxon>Vibrio</taxon>
    </lineage>
</organism>
<dbReference type="PROSITE" id="PS51379">
    <property type="entry name" value="4FE4S_FER_2"/>
    <property type="match status" value="2"/>
</dbReference>
<evidence type="ECO:0000256" key="8">
    <source>
        <dbReference type="ARBA" id="ARBA00023014"/>
    </source>
</evidence>
<feature type="domain" description="4Fe-4S ferredoxin-type" evidence="9">
    <location>
        <begin position="56"/>
        <end position="88"/>
    </location>
</feature>
<keyword evidence="4" id="KW-0949">S-adenosyl-L-methionine</keyword>
<dbReference type="GO" id="GO:0016491">
    <property type="term" value="F:oxidoreductase activity"/>
    <property type="evidence" value="ECO:0007669"/>
    <property type="project" value="UniProtKB-KW"/>
</dbReference>
<dbReference type="OrthoDB" id="9782387at2"/>
<keyword evidence="12" id="KW-1185">Reference proteome</keyword>
<dbReference type="PROSITE" id="PS01087">
    <property type="entry name" value="RADICAL_ACTIVATING"/>
    <property type="match status" value="1"/>
</dbReference>
<dbReference type="InterPro" id="IPR001989">
    <property type="entry name" value="Radical_activat_CS"/>
</dbReference>